<accession>A0A5B8VWM1</accession>
<keyword evidence="2" id="KW-0732">Signal</keyword>
<dbReference type="KEGG" id="mgk:FSB76_08320"/>
<dbReference type="EMBL" id="CP042437">
    <property type="protein sequence ID" value="QEC75950.1"/>
    <property type="molecule type" value="Genomic_DNA"/>
</dbReference>
<evidence type="ECO:0000313" key="3">
    <source>
        <dbReference type="EMBL" id="QEC75950.1"/>
    </source>
</evidence>
<proteinExistence type="predicted"/>
<dbReference type="AlphaFoldDB" id="A0A5B8VWM1"/>
<protein>
    <submittedName>
        <fullName evidence="3">Uncharacterized protein</fullName>
    </submittedName>
</protein>
<name>A0A5B8VWM1_9SPHI</name>
<dbReference type="OrthoDB" id="793869at2"/>
<feature type="signal peptide" evidence="2">
    <location>
        <begin position="1"/>
        <end position="20"/>
    </location>
</feature>
<feature type="transmembrane region" description="Helical" evidence="1">
    <location>
        <begin position="140"/>
        <end position="156"/>
    </location>
</feature>
<evidence type="ECO:0000256" key="2">
    <source>
        <dbReference type="SAM" id="SignalP"/>
    </source>
</evidence>
<dbReference type="RefSeq" id="WP_147053133.1">
    <property type="nucleotide sequence ID" value="NZ_CP042437.1"/>
</dbReference>
<keyword evidence="4" id="KW-1185">Reference proteome</keyword>
<gene>
    <name evidence="3" type="ORF">FSB76_08320</name>
</gene>
<keyword evidence="1" id="KW-0812">Transmembrane</keyword>
<organism evidence="3 4">
    <name type="scientific">Mucilaginibacter ginsenosidivorax</name>
    <dbReference type="NCBI Taxonomy" id="862126"/>
    <lineage>
        <taxon>Bacteria</taxon>
        <taxon>Pseudomonadati</taxon>
        <taxon>Bacteroidota</taxon>
        <taxon>Sphingobacteriia</taxon>
        <taxon>Sphingobacteriales</taxon>
        <taxon>Sphingobacteriaceae</taxon>
        <taxon>Mucilaginibacter</taxon>
    </lineage>
</organism>
<evidence type="ECO:0000313" key="4">
    <source>
        <dbReference type="Proteomes" id="UP000321362"/>
    </source>
</evidence>
<keyword evidence="1" id="KW-0472">Membrane</keyword>
<feature type="transmembrane region" description="Helical" evidence="1">
    <location>
        <begin position="117"/>
        <end position="135"/>
    </location>
</feature>
<sequence length="177" mass="20445">MKKLLLLFCLVAAAHSFVFADAITINHFVVKENPFAVDQVAIVATDTAGVTQEKVNGLFTFVMNGFEYQLKFEKGVAFYRQKIDRSTFLYAKHMNETGTHAILYYIYKHDSKLSPWHISWVLLVAIPLILVLLAYMFKRFIIIAVIIFCIFLYFNYHNNLSIPTFFESIIDGLKNML</sequence>
<evidence type="ECO:0000256" key="1">
    <source>
        <dbReference type="SAM" id="Phobius"/>
    </source>
</evidence>
<keyword evidence="1" id="KW-1133">Transmembrane helix</keyword>
<reference evidence="3 4" key="1">
    <citation type="journal article" date="2013" name="J. Microbiol.">
        <title>Mucilaginibacter ginsenosidivorax sp. nov., with ginsenoside converting activity isolated from sediment.</title>
        <authorList>
            <person name="Kim J.K."/>
            <person name="Choi T.E."/>
            <person name="Liu Q.M."/>
            <person name="Park H.Y."/>
            <person name="Yi T.H."/>
            <person name="Yoon M.H."/>
            <person name="Kim S.C."/>
            <person name="Im W.T."/>
        </authorList>
    </citation>
    <scope>NUCLEOTIDE SEQUENCE [LARGE SCALE GENOMIC DNA]</scope>
    <source>
        <strain evidence="3 4">KHI28</strain>
    </source>
</reference>
<dbReference type="Proteomes" id="UP000321362">
    <property type="component" value="Chromosome"/>
</dbReference>
<feature type="chain" id="PRO_5022703102" evidence="2">
    <location>
        <begin position="21"/>
        <end position="177"/>
    </location>
</feature>